<reference evidence="2" key="1">
    <citation type="submission" date="2022-06" db="EMBL/GenBank/DDBJ databases">
        <authorList>
            <person name="Berger JAMES D."/>
            <person name="Berger JAMES D."/>
        </authorList>
    </citation>
    <scope>NUCLEOTIDE SEQUENCE [LARGE SCALE GENOMIC DNA]</scope>
</reference>
<dbReference type="SUPFAM" id="SSF47391">
    <property type="entry name" value="Dimerization-anchoring domain of cAMP-dependent PK regulatory subunit"/>
    <property type="match status" value="1"/>
</dbReference>
<evidence type="ECO:0000313" key="3">
    <source>
        <dbReference type="WBParaSite" id="TREG1_86360.1"/>
    </source>
</evidence>
<reference evidence="3" key="2">
    <citation type="submission" date="2023-11" db="UniProtKB">
        <authorList>
            <consortium name="WormBaseParasite"/>
        </authorList>
    </citation>
    <scope>IDENTIFICATION</scope>
</reference>
<dbReference type="PANTHER" id="PTHR15505:SF4">
    <property type="entry name" value="RIIA DOMAIN-CONTAINING PROTEIN 1"/>
    <property type="match status" value="1"/>
</dbReference>
<accession>A0AA85KFC8</accession>
<dbReference type="AlphaFoldDB" id="A0AA85KFC8"/>
<name>A0AA85KFC8_TRIRE</name>
<proteinExistence type="predicted"/>
<protein>
    <recommendedName>
        <fullName evidence="1">Ciliogenesis-associated TTC17-interacting protein N-terminal domain-containing protein</fullName>
    </recommendedName>
</protein>
<dbReference type="InterPro" id="IPR048777">
    <property type="entry name" value="CATIP_N"/>
</dbReference>
<evidence type="ECO:0000313" key="2">
    <source>
        <dbReference type="Proteomes" id="UP000050795"/>
    </source>
</evidence>
<feature type="domain" description="Ciliogenesis-associated TTC17-interacting protein N-terminal" evidence="1">
    <location>
        <begin position="11"/>
        <end position="237"/>
    </location>
</feature>
<keyword evidence="2" id="KW-1185">Reference proteome</keyword>
<dbReference type="Pfam" id="PF21772">
    <property type="entry name" value="CATIP_N"/>
    <property type="match status" value="1"/>
</dbReference>
<dbReference type="CDD" id="cd22973">
    <property type="entry name" value="DD_CATIP"/>
    <property type="match status" value="1"/>
</dbReference>
<evidence type="ECO:0000259" key="1">
    <source>
        <dbReference type="Pfam" id="PF21772"/>
    </source>
</evidence>
<dbReference type="PANTHER" id="PTHR15505">
    <property type="entry name" value="RIIA DOMAIN-CONTAINING PROTEIN 1"/>
    <property type="match status" value="1"/>
</dbReference>
<dbReference type="Proteomes" id="UP000050795">
    <property type="component" value="Unassembled WGS sequence"/>
</dbReference>
<sequence>MESSTCINQQARMFLEELDNEKLTSAVFDDSLMCYAHNNKPIGSYECCVKKEEEGALNLITVKASSTTLLGEIHSTSTLKARLLPSLETVSQTKVETTVMSGKVIEKSFSVKLVEDVYDVRVTESVDGEIKSSFKNEIPNSSLSGLITEGADLIFQRILVKSPSSVPLEVIGFDPDYNLATVSYINLGERSIFVGDNELFVKGIQRIVHSKSCLPSSWQNYFMDDGHLILRVQVGSPIIVKANTIPELFKKEEYLPKPIIPQISLNWEDDLELYSRFLDRKGEIKAQYLLYLRDHPEIRDMISDFIKSLLLHKPDEVVKYAVEYFKSFSTRALPSETFPVKIL</sequence>
<dbReference type="WBParaSite" id="TREG1_86360.1">
    <property type="protein sequence ID" value="TREG1_86360.1"/>
    <property type="gene ID" value="TREG1_86360"/>
</dbReference>
<organism evidence="2 3">
    <name type="scientific">Trichobilharzia regenti</name>
    <name type="common">Nasal bird schistosome</name>
    <dbReference type="NCBI Taxonomy" id="157069"/>
    <lineage>
        <taxon>Eukaryota</taxon>
        <taxon>Metazoa</taxon>
        <taxon>Spiralia</taxon>
        <taxon>Lophotrochozoa</taxon>
        <taxon>Platyhelminthes</taxon>
        <taxon>Trematoda</taxon>
        <taxon>Digenea</taxon>
        <taxon>Strigeidida</taxon>
        <taxon>Schistosomatoidea</taxon>
        <taxon>Schistosomatidae</taxon>
        <taxon>Trichobilharzia</taxon>
    </lineage>
</organism>
<dbReference type="InterPro" id="IPR047501">
    <property type="entry name" value="DD_CATIP"/>
</dbReference>